<dbReference type="InterPro" id="IPR029060">
    <property type="entry name" value="PIN-like_dom_sf"/>
</dbReference>
<gene>
    <name evidence="2" type="ORF">LX81_01651</name>
</gene>
<dbReference type="CDD" id="cd09872">
    <property type="entry name" value="PIN_Sll0205-like"/>
    <property type="match status" value="1"/>
</dbReference>
<accession>A0A2W7NAJ7</accession>
<dbReference type="Proteomes" id="UP000248916">
    <property type="component" value="Unassembled WGS sequence"/>
</dbReference>
<dbReference type="AlphaFoldDB" id="A0A2W7NAJ7"/>
<evidence type="ECO:0000313" key="3">
    <source>
        <dbReference type="Proteomes" id="UP000248916"/>
    </source>
</evidence>
<dbReference type="PANTHER" id="PTHR36173">
    <property type="entry name" value="RIBONUCLEASE VAPC16-RELATED"/>
    <property type="match status" value="1"/>
</dbReference>
<feature type="domain" description="PIN" evidence="1">
    <location>
        <begin position="4"/>
        <end position="117"/>
    </location>
</feature>
<dbReference type="InterPro" id="IPR052919">
    <property type="entry name" value="TA_system_RNase"/>
</dbReference>
<dbReference type="SUPFAM" id="SSF88723">
    <property type="entry name" value="PIN domain-like"/>
    <property type="match status" value="1"/>
</dbReference>
<dbReference type="Gene3D" id="3.40.50.1010">
    <property type="entry name" value="5'-nuclease"/>
    <property type="match status" value="1"/>
</dbReference>
<proteinExistence type="predicted"/>
<keyword evidence="3" id="KW-1185">Reference proteome</keyword>
<reference evidence="2 3" key="1">
    <citation type="submission" date="2018-06" db="EMBL/GenBank/DDBJ databases">
        <title>Genomic Encyclopedia of Archaeal and Bacterial Type Strains, Phase II (KMG-II): from individual species to whole genera.</title>
        <authorList>
            <person name="Goeker M."/>
        </authorList>
    </citation>
    <scope>NUCLEOTIDE SEQUENCE [LARGE SCALE GENOMIC DNA]</scope>
    <source>
        <strain evidence="2 3">DSM 22009</strain>
    </source>
</reference>
<protein>
    <submittedName>
        <fullName evidence="2">PIN domain nuclease of toxin-antitoxin system</fullName>
    </submittedName>
</protein>
<dbReference type="InterPro" id="IPR002716">
    <property type="entry name" value="PIN_dom"/>
</dbReference>
<evidence type="ECO:0000259" key="1">
    <source>
        <dbReference type="Pfam" id="PF01850"/>
    </source>
</evidence>
<dbReference type="OrthoDB" id="9798990at2"/>
<organism evidence="2 3">
    <name type="scientific">Palleronia aestuarii</name>
    <dbReference type="NCBI Taxonomy" id="568105"/>
    <lineage>
        <taxon>Bacteria</taxon>
        <taxon>Pseudomonadati</taxon>
        <taxon>Pseudomonadota</taxon>
        <taxon>Alphaproteobacteria</taxon>
        <taxon>Rhodobacterales</taxon>
        <taxon>Roseobacteraceae</taxon>
        <taxon>Palleronia</taxon>
    </lineage>
</organism>
<sequence length="125" mass="13607">MRLLLDTHILLWAALDDARLPAGIREVLTAPGTELHVSAASVWEVAIKRSIGKLSVPDDLFDTVRAEGVVPLAITWAHARAAGRLPRHHADPFDRMLIAQSRLEGLRLASADAQISLYDVDLLSG</sequence>
<dbReference type="InterPro" id="IPR041705">
    <property type="entry name" value="PIN_Sll0205"/>
</dbReference>
<name>A0A2W7NAJ7_9RHOB</name>
<dbReference type="PANTHER" id="PTHR36173:SF2">
    <property type="entry name" value="RIBONUCLEASE VAPC16"/>
    <property type="match status" value="1"/>
</dbReference>
<dbReference type="RefSeq" id="WP_111536806.1">
    <property type="nucleotide sequence ID" value="NZ_QKZL01000005.1"/>
</dbReference>
<comment type="caution">
    <text evidence="2">The sequence shown here is derived from an EMBL/GenBank/DDBJ whole genome shotgun (WGS) entry which is preliminary data.</text>
</comment>
<dbReference type="EMBL" id="QKZL01000005">
    <property type="protein sequence ID" value="PZX17020.1"/>
    <property type="molecule type" value="Genomic_DNA"/>
</dbReference>
<dbReference type="Pfam" id="PF01850">
    <property type="entry name" value="PIN"/>
    <property type="match status" value="1"/>
</dbReference>
<evidence type="ECO:0000313" key="2">
    <source>
        <dbReference type="EMBL" id="PZX17020.1"/>
    </source>
</evidence>